<keyword evidence="3 6" id="KW-0812">Transmembrane</keyword>
<reference evidence="7 8" key="1">
    <citation type="submission" date="2019-09" db="EMBL/GenBank/DDBJ databases">
        <title>In-depth cultivation of the pig gut microbiome towards novel bacterial diversity and tailored functional studies.</title>
        <authorList>
            <person name="Wylensek D."/>
            <person name="Hitch T.C.A."/>
            <person name="Clavel T."/>
        </authorList>
    </citation>
    <scope>NUCLEOTIDE SEQUENCE [LARGE SCALE GENOMIC DNA]</scope>
    <source>
        <strain evidence="7 8">WCA3-693-APC-4?</strain>
    </source>
</reference>
<comment type="caution">
    <text evidence="7">The sequence shown here is derived from an EMBL/GenBank/DDBJ whole genome shotgun (WGS) entry which is preliminary data.</text>
</comment>
<proteinExistence type="predicted"/>
<gene>
    <name evidence="7" type="ORF">FYJ83_14925</name>
</gene>
<evidence type="ECO:0000256" key="2">
    <source>
        <dbReference type="ARBA" id="ARBA00022475"/>
    </source>
</evidence>
<dbReference type="NCBIfam" id="TIGR00704">
    <property type="entry name" value="NaPi_cotrn_rel"/>
    <property type="match status" value="1"/>
</dbReference>
<evidence type="ECO:0000313" key="7">
    <source>
        <dbReference type="EMBL" id="MSU02753.1"/>
    </source>
</evidence>
<accession>A0A6N7XZ73</accession>
<dbReference type="InterPro" id="IPR004633">
    <property type="entry name" value="NaPi_cotrn-rel/YqeW-like"/>
</dbReference>
<evidence type="ECO:0000256" key="5">
    <source>
        <dbReference type="ARBA" id="ARBA00023136"/>
    </source>
</evidence>
<evidence type="ECO:0000313" key="8">
    <source>
        <dbReference type="Proteomes" id="UP000469523"/>
    </source>
</evidence>
<evidence type="ECO:0000256" key="6">
    <source>
        <dbReference type="SAM" id="Phobius"/>
    </source>
</evidence>
<dbReference type="Pfam" id="PF02690">
    <property type="entry name" value="Na_Pi_cotrans"/>
    <property type="match status" value="2"/>
</dbReference>
<feature type="transmembrane region" description="Helical" evidence="6">
    <location>
        <begin position="179"/>
        <end position="203"/>
    </location>
</feature>
<comment type="subcellular location">
    <subcellularLocation>
        <location evidence="1">Cell membrane</location>
        <topology evidence="1">Multi-pass membrane protein</topology>
    </subcellularLocation>
</comment>
<evidence type="ECO:0000256" key="1">
    <source>
        <dbReference type="ARBA" id="ARBA00004651"/>
    </source>
</evidence>
<dbReference type="PANTHER" id="PTHR10010:SF46">
    <property type="entry name" value="SODIUM-DEPENDENT PHOSPHATE TRANSPORT PROTEIN 2B"/>
    <property type="match status" value="1"/>
</dbReference>
<protein>
    <submittedName>
        <fullName evidence="7">Na/Pi cotransporter family protein</fullName>
    </submittedName>
</protein>
<dbReference type="EMBL" id="VUNQ01000042">
    <property type="protein sequence ID" value="MSU02753.1"/>
    <property type="molecule type" value="Genomic_DNA"/>
</dbReference>
<dbReference type="GO" id="GO:0005436">
    <property type="term" value="F:sodium:phosphate symporter activity"/>
    <property type="evidence" value="ECO:0007669"/>
    <property type="project" value="InterPro"/>
</dbReference>
<organism evidence="7 8">
    <name type="scientific">Tissierella pigra</name>
    <dbReference type="NCBI Taxonomy" id="2607614"/>
    <lineage>
        <taxon>Bacteria</taxon>
        <taxon>Bacillati</taxon>
        <taxon>Bacillota</taxon>
        <taxon>Tissierellia</taxon>
        <taxon>Tissierellales</taxon>
        <taxon>Tissierellaceae</taxon>
        <taxon>Tissierella</taxon>
    </lineage>
</organism>
<dbReference type="RefSeq" id="WP_154441877.1">
    <property type="nucleotide sequence ID" value="NZ_VUNQ01000042.1"/>
</dbReference>
<keyword evidence="8" id="KW-1185">Reference proteome</keyword>
<keyword evidence="2" id="KW-1003">Cell membrane</keyword>
<keyword evidence="5 6" id="KW-0472">Membrane</keyword>
<dbReference type="PANTHER" id="PTHR10010">
    <property type="entry name" value="SOLUTE CARRIER FAMILY 34 SODIUM PHOSPHATE , MEMBER 2-RELATED"/>
    <property type="match status" value="1"/>
</dbReference>
<dbReference type="GO" id="GO:0005886">
    <property type="term" value="C:plasma membrane"/>
    <property type="evidence" value="ECO:0007669"/>
    <property type="project" value="UniProtKB-SubCell"/>
</dbReference>
<feature type="transmembrane region" description="Helical" evidence="6">
    <location>
        <begin position="45"/>
        <end position="73"/>
    </location>
</feature>
<feature type="transmembrane region" description="Helical" evidence="6">
    <location>
        <begin position="109"/>
        <end position="127"/>
    </location>
</feature>
<sequence>MIELIFGIIGGTALLMYGVDMMSDGIQKNAGKTMKKILTSLTGNVWSAFLVGTIVTGIVQSSTAITVLTVGFVNSGVLNLSQAIGIIYGANIGTTVSAQLMAFSFKFELTDLALPILGIGFAINQSVKNKSIKNIGQSLMGFGMLFLGLKILNDGIPYMQNNEFLKYFFTDYATNPIVGILLGVLTTAMVHSSTGTIGLVMVLGQGGLLDLKTAIYIVLGDNIGTCITAQVSSLTGNINARRTAWAHTLYNIVGVVFVLIMLPLFMKIIVSGTEYFQPNANISAYIANSHSLFNIINAIIFLPFTKYYVEFLNRVISPKNKIYKSKTS</sequence>
<feature type="transmembrane region" description="Helical" evidence="6">
    <location>
        <begin position="282"/>
        <end position="304"/>
    </location>
</feature>
<evidence type="ECO:0000256" key="4">
    <source>
        <dbReference type="ARBA" id="ARBA00022989"/>
    </source>
</evidence>
<dbReference type="GO" id="GO:0044341">
    <property type="term" value="P:sodium-dependent phosphate transport"/>
    <property type="evidence" value="ECO:0007669"/>
    <property type="project" value="InterPro"/>
</dbReference>
<keyword evidence="4 6" id="KW-1133">Transmembrane helix</keyword>
<evidence type="ECO:0000256" key="3">
    <source>
        <dbReference type="ARBA" id="ARBA00022692"/>
    </source>
</evidence>
<feature type="transmembrane region" description="Helical" evidence="6">
    <location>
        <begin position="249"/>
        <end position="270"/>
    </location>
</feature>
<dbReference type="NCBIfam" id="NF037997">
    <property type="entry name" value="Na_Pi_symport"/>
    <property type="match status" value="1"/>
</dbReference>
<name>A0A6N7XZ73_9FIRM</name>
<dbReference type="InterPro" id="IPR003841">
    <property type="entry name" value="Na/Pi_transpt"/>
</dbReference>
<dbReference type="Proteomes" id="UP000469523">
    <property type="component" value="Unassembled WGS sequence"/>
</dbReference>
<dbReference type="AlphaFoldDB" id="A0A6N7XZ73"/>